<feature type="transmembrane region" description="Helical" evidence="9">
    <location>
        <begin position="309"/>
        <end position="329"/>
    </location>
</feature>
<evidence type="ECO:0000256" key="4">
    <source>
        <dbReference type="ARBA" id="ARBA00022475"/>
    </source>
</evidence>
<evidence type="ECO:0000256" key="6">
    <source>
        <dbReference type="ARBA" id="ARBA00022989"/>
    </source>
</evidence>
<dbReference type="Gene3D" id="1.20.1740.10">
    <property type="entry name" value="Amino acid/polyamine transporter I"/>
    <property type="match status" value="1"/>
</dbReference>
<keyword evidence="6 9" id="KW-1133">Transmembrane helix</keyword>
<feature type="compositionally biased region" description="Polar residues" evidence="8">
    <location>
        <begin position="20"/>
        <end position="29"/>
    </location>
</feature>
<evidence type="ECO:0000313" key="11">
    <source>
        <dbReference type="Proteomes" id="UP001497382"/>
    </source>
</evidence>
<feature type="transmembrane region" description="Helical" evidence="9">
    <location>
        <begin position="161"/>
        <end position="180"/>
    </location>
</feature>
<evidence type="ECO:0000256" key="3">
    <source>
        <dbReference type="ARBA" id="ARBA00022448"/>
    </source>
</evidence>
<feature type="region of interest" description="Disordered" evidence="8">
    <location>
        <begin position="1"/>
        <end position="32"/>
    </location>
</feature>
<keyword evidence="4" id="KW-1003">Cell membrane</keyword>
<protein>
    <submittedName>
        <fullName evidence="10">Uncharacterized protein</fullName>
    </submittedName>
</protein>
<proteinExistence type="inferred from homology"/>
<feature type="transmembrane region" description="Helical" evidence="9">
    <location>
        <begin position="192"/>
        <end position="213"/>
    </location>
</feature>
<evidence type="ECO:0000256" key="2">
    <source>
        <dbReference type="ARBA" id="ARBA00007040"/>
    </source>
</evidence>
<comment type="caution">
    <text evidence="10">The sequence shown here is derived from an EMBL/GenBank/DDBJ whole genome shotgun (WGS) entry which is preliminary data.</text>
</comment>
<dbReference type="InterPro" id="IPR002293">
    <property type="entry name" value="AA/rel_permease1"/>
</dbReference>
<feature type="compositionally biased region" description="Basic and acidic residues" evidence="8">
    <location>
        <begin position="1"/>
        <end position="19"/>
    </location>
</feature>
<keyword evidence="7 9" id="KW-0472">Membrane</keyword>
<comment type="similarity">
    <text evidence="2">Belongs to the amino acid-polyamine-organocation (APC) superfamily. L-type amino acid transporter (LAT) (TC 2.A.3.8) family.</text>
</comment>
<feature type="transmembrane region" description="Helical" evidence="9">
    <location>
        <begin position="422"/>
        <end position="442"/>
    </location>
</feature>
<dbReference type="InterPro" id="IPR050598">
    <property type="entry name" value="AminoAcid_Transporter"/>
</dbReference>
<dbReference type="AlphaFoldDB" id="A0AAV1ZBF9"/>
<evidence type="ECO:0000256" key="8">
    <source>
        <dbReference type="SAM" id="MobiDB-lite"/>
    </source>
</evidence>
<evidence type="ECO:0000256" key="7">
    <source>
        <dbReference type="ARBA" id="ARBA00023136"/>
    </source>
</evidence>
<organism evidence="10 11">
    <name type="scientific">Larinioides sclopetarius</name>
    <dbReference type="NCBI Taxonomy" id="280406"/>
    <lineage>
        <taxon>Eukaryota</taxon>
        <taxon>Metazoa</taxon>
        <taxon>Ecdysozoa</taxon>
        <taxon>Arthropoda</taxon>
        <taxon>Chelicerata</taxon>
        <taxon>Arachnida</taxon>
        <taxon>Araneae</taxon>
        <taxon>Araneomorphae</taxon>
        <taxon>Entelegynae</taxon>
        <taxon>Araneoidea</taxon>
        <taxon>Araneidae</taxon>
        <taxon>Larinioides</taxon>
    </lineage>
</organism>
<feature type="transmembrane region" description="Helical" evidence="9">
    <location>
        <begin position="448"/>
        <end position="468"/>
    </location>
</feature>
<dbReference type="PIRSF" id="PIRSF006060">
    <property type="entry name" value="AA_transporter"/>
    <property type="match status" value="1"/>
</dbReference>
<feature type="transmembrane region" description="Helical" evidence="9">
    <location>
        <begin position="367"/>
        <end position="386"/>
    </location>
</feature>
<evidence type="ECO:0000256" key="5">
    <source>
        <dbReference type="ARBA" id="ARBA00022692"/>
    </source>
</evidence>
<dbReference type="PANTHER" id="PTHR11785:SF240">
    <property type="entry name" value="LD25378P"/>
    <property type="match status" value="1"/>
</dbReference>
<evidence type="ECO:0000313" key="10">
    <source>
        <dbReference type="EMBL" id="CAL1269052.1"/>
    </source>
</evidence>
<feature type="transmembrane region" description="Helical" evidence="9">
    <location>
        <begin position="73"/>
        <end position="98"/>
    </location>
</feature>
<keyword evidence="11" id="KW-1185">Reference proteome</keyword>
<feature type="transmembrane region" description="Helical" evidence="9">
    <location>
        <begin position="42"/>
        <end position="61"/>
    </location>
</feature>
<feature type="transmembrane region" description="Helical" evidence="9">
    <location>
        <begin position="233"/>
        <end position="254"/>
    </location>
</feature>
<feature type="transmembrane region" description="Helical" evidence="9">
    <location>
        <begin position="266"/>
        <end position="289"/>
    </location>
</feature>
<feature type="transmembrane region" description="Helical" evidence="9">
    <location>
        <begin position="392"/>
        <end position="410"/>
    </location>
</feature>
<dbReference type="PANTHER" id="PTHR11785">
    <property type="entry name" value="AMINO ACID TRANSPORTER"/>
    <property type="match status" value="1"/>
</dbReference>
<dbReference type="GO" id="GO:0015179">
    <property type="term" value="F:L-amino acid transmembrane transporter activity"/>
    <property type="evidence" value="ECO:0007669"/>
    <property type="project" value="TreeGrafter"/>
</dbReference>
<dbReference type="Pfam" id="PF13520">
    <property type="entry name" value="AA_permease_2"/>
    <property type="match status" value="1"/>
</dbReference>
<reference evidence="10 11" key="1">
    <citation type="submission" date="2024-04" db="EMBL/GenBank/DDBJ databases">
        <authorList>
            <person name="Rising A."/>
            <person name="Reimegard J."/>
            <person name="Sonavane S."/>
            <person name="Akerstrom W."/>
            <person name="Nylinder S."/>
            <person name="Hedman E."/>
            <person name="Kallberg Y."/>
        </authorList>
    </citation>
    <scope>NUCLEOTIDE SEQUENCE [LARGE SCALE GENOMIC DNA]</scope>
</reference>
<comment type="subcellular location">
    <subcellularLocation>
        <location evidence="1">Cell membrane</location>
        <topology evidence="1">Multi-pass membrane protein</topology>
    </subcellularLocation>
</comment>
<dbReference type="FunFam" id="1.20.1740.10:FF:000003">
    <property type="entry name" value="Y+L amino acid transporter 1 isoform X1"/>
    <property type="match status" value="1"/>
</dbReference>
<evidence type="ECO:0000256" key="1">
    <source>
        <dbReference type="ARBA" id="ARBA00004651"/>
    </source>
</evidence>
<gene>
    <name evidence="10" type="ORF">LARSCL_LOCUS4543</name>
</gene>
<feature type="transmembrane region" description="Helical" evidence="9">
    <location>
        <begin position="119"/>
        <end position="149"/>
    </location>
</feature>
<dbReference type="GO" id="GO:0005886">
    <property type="term" value="C:plasma membrane"/>
    <property type="evidence" value="ECO:0007669"/>
    <property type="project" value="UniProtKB-SubCell"/>
</dbReference>
<dbReference type="EMBL" id="CAXIEN010000037">
    <property type="protein sequence ID" value="CAL1269052.1"/>
    <property type="molecule type" value="Genomic_DNA"/>
</dbReference>
<keyword evidence="3" id="KW-0813">Transport</keyword>
<name>A0AAV1ZBF9_9ARAC</name>
<keyword evidence="5 9" id="KW-0812">Transmembrane</keyword>
<accession>A0AAV1ZBF9</accession>
<evidence type="ECO:0000256" key="9">
    <source>
        <dbReference type="SAM" id="Phobius"/>
    </source>
</evidence>
<dbReference type="Proteomes" id="UP001497382">
    <property type="component" value="Unassembled WGS sequence"/>
</dbReference>
<sequence>MANQEKDKKIEMEARKRAESTSSTNTAGQKANDKSVQLKKELGLIDGIGVIVGVIIGSGIFVSPKGVLLHSGSILMCLVVWLLSGVLSTFGACCYAELGTAIPKSGGEFAYLNASFGPLLAFLYLWAALLIIMPTGNAIIALTFAEYILQPYYGKCPTPQLAVKLLAVAVILFLTFVNCYSMKWVTRIQDSFAFAKIVALLIIIGAGMYHLIFGNTENLQNVTEDTSWNFSNIALAFYSGMFSFSGWNALNFVTEEMKNPVRDLPRAIIISIPLVSLIYLMTNVAYFSVLTKDEILSSSATAGSFGDKVLGVMSWIMPLCVALSTFGGLNGGIFSSSRLFFVGAREGHLPRIVSMINVEHSTPTPSLIFLAVMTILYLWVGGIYVLINFTSFIEALFITLTISALLYLRIRAPKMERPIKISLFFPICFLLIGILLVILPFFQDFFETGIALAITLSGIPVYVIFVMWKNKPKWMVGFSDWCTDATQKFLLCAPTDPEGSIEDITNVDYFSDDSGKANKSL</sequence>